<gene>
    <name evidence="2" type="ORF">ABEG18_16575</name>
</gene>
<organism evidence="2">
    <name type="scientific">Alsobacter sp. KACC 23698</name>
    <dbReference type="NCBI Taxonomy" id="3149229"/>
    <lineage>
        <taxon>Bacteria</taxon>
        <taxon>Pseudomonadati</taxon>
        <taxon>Pseudomonadota</taxon>
        <taxon>Alphaproteobacteria</taxon>
        <taxon>Hyphomicrobiales</taxon>
        <taxon>Alsobacteraceae</taxon>
        <taxon>Alsobacter</taxon>
    </lineage>
</organism>
<dbReference type="EMBL" id="CP157484">
    <property type="protein sequence ID" value="XBO37339.1"/>
    <property type="molecule type" value="Genomic_DNA"/>
</dbReference>
<evidence type="ECO:0000313" key="2">
    <source>
        <dbReference type="EMBL" id="XBO37339.1"/>
    </source>
</evidence>
<dbReference type="RefSeq" id="WP_406854160.1">
    <property type="nucleotide sequence ID" value="NZ_CP157484.1"/>
</dbReference>
<keyword evidence="1" id="KW-1133">Transmembrane helix</keyword>
<dbReference type="AlphaFoldDB" id="A0AAU7JB06"/>
<evidence type="ECO:0008006" key="3">
    <source>
        <dbReference type="Google" id="ProtNLM"/>
    </source>
</evidence>
<feature type="transmembrane region" description="Helical" evidence="1">
    <location>
        <begin position="70"/>
        <end position="92"/>
    </location>
</feature>
<keyword evidence="1" id="KW-0472">Membrane</keyword>
<protein>
    <recommendedName>
        <fullName evidence="3">MFS transporter</fullName>
    </recommendedName>
</protein>
<sequence>MVNHATAETQRMKRSSDLVAARRLSEWPRFLMFNLAGGFALGAGFTAALVGLDAQGLGRLVLTSDAPGPALALIASVSTGLAVCGLIGTGLAQHVDG</sequence>
<accession>A0AAU7JB06</accession>
<name>A0AAU7JB06_9HYPH</name>
<evidence type="ECO:0000256" key="1">
    <source>
        <dbReference type="SAM" id="Phobius"/>
    </source>
</evidence>
<feature type="transmembrane region" description="Helical" evidence="1">
    <location>
        <begin position="30"/>
        <end position="50"/>
    </location>
</feature>
<reference evidence="2" key="1">
    <citation type="submission" date="2024-05" db="EMBL/GenBank/DDBJ databases">
        <authorList>
            <person name="Kim S."/>
            <person name="Heo J."/>
            <person name="Choi H."/>
            <person name="Choi Y."/>
            <person name="Kwon S.-W."/>
            <person name="Kim Y."/>
        </authorList>
    </citation>
    <scope>NUCLEOTIDE SEQUENCE</scope>
    <source>
        <strain evidence="2">KACC 23698</strain>
    </source>
</reference>
<keyword evidence="1" id="KW-0812">Transmembrane</keyword>
<proteinExistence type="predicted"/>